<dbReference type="InterPro" id="IPR011051">
    <property type="entry name" value="RmlC_Cupin_sf"/>
</dbReference>
<feature type="domain" description="Cupin type-2" evidence="1">
    <location>
        <begin position="38"/>
        <end position="102"/>
    </location>
</feature>
<dbReference type="RefSeq" id="WP_145813958.1">
    <property type="nucleotide sequence ID" value="NZ_VIVK01000002.1"/>
</dbReference>
<name>A0A561B8E3_9ACTN</name>
<comment type="caution">
    <text evidence="2">The sequence shown here is derived from an EMBL/GenBank/DDBJ whole genome shotgun (WGS) entry which is preliminary data.</text>
</comment>
<dbReference type="Gene3D" id="2.60.120.10">
    <property type="entry name" value="Jelly Rolls"/>
    <property type="match status" value="1"/>
</dbReference>
<dbReference type="PANTHER" id="PTHR36440:SF1">
    <property type="entry name" value="PUTATIVE (AFU_ORTHOLOGUE AFUA_8G07350)-RELATED"/>
    <property type="match status" value="1"/>
</dbReference>
<evidence type="ECO:0000313" key="3">
    <source>
        <dbReference type="Proteomes" id="UP000318380"/>
    </source>
</evidence>
<dbReference type="InterPro" id="IPR053146">
    <property type="entry name" value="QDO-like"/>
</dbReference>
<protein>
    <submittedName>
        <fullName evidence="2">Quercetin dioxygenase-like cupin family protein</fullName>
    </submittedName>
</protein>
<sequence>MTFHAEPDRSLRMPTGEQLTILRRGAETGGAEFAVEAVLPPRLSGPPPHRHRTETETFHVLEGTLRVRLGSERLDLTAGQSIIVPPWTVHGFSNPTDEPTRIRTEETPASQLEEQFRVLADAGRFPPLRRLARINVEHDLSFHLHGIPDPVQRLLWRALAAIPLNSPKEKKK</sequence>
<evidence type="ECO:0000259" key="1">
    <source>
        <dbReference type="Pfam" id="PF07883"/>
    </source>
</evidence>
<dbReference type="EMBL" id="VIVK01000002">
    <property type="protein sequence ID" value="TWD75231.1"/>
    <property type="molecule type" value="Genomic_DNA"/>
</dbReference>
<organism evidence="2 3">
    <name type="scientific">Kribbella amoyensis</name>
    <dbReference type="NCBI Taxonomy" id="996641"/>
    <lineage>
        <taxon>Bacteria</taxon>
        <taxon>Bacillati</taxon>
        <taxon>Actinomycetota</taxon>
        <taxon>Actinomycetes</taxon>
        <taxon>Propionibacteriales</taxon>
        <taxon>Kribbellaceae</taxon>
        <taxon>Kribbella</taxon>
    </lineage>
</organism>
<dbReference type="InterPro" id="IPR013096">
    <property type="entry name" value="Cupin_2"/>
</dbReference>
<keyword evidence="3" id="KW-1185">Reference proteome</keyword>
<gene>
    <name evidence="2" type="ORF">FB561_6669</name>
</gene>
<keyword evidence="2" id="KW-0223">Dioxygenase</keyword>
<accession>A0A561B8E3</accession>
<dbReference type="GO" id="GO:0051213">
    <property type="term" value="F:dioxygenase activity"/>
    <property type="evidence" value="ECO:0007669"/>
    <property type="project" value="UniProtKB-KW"/>
</dbReference>
<reference evidence="2 3" key="1">
    <citation type="submission" date="2019-06" db="EMBL/GenBank/DDBJ databases">
        <title>Sequencing the genomes of 1000 actinobacteria strains.</title>
        <authorList>
            <person name="Klenk H.-P."/>
        </authorList>
    </citation>
    <scope>NUCLEOTIDE SEQUENCE [LARGE SCALE GENOMIC DNA]</scope>
    <source>
        <strain evidence="2 3">DSM 24683</strain>
    </source>
</reference>
<dbReference type="SUPFAM" id="SSF51182">
    <property type="entry name" value="RmlC-like cupins"/>
    <property type="match status" value="1"/>
</dbReference>
<evidence type="ECO:0000313" key="2">
    <source>
        <dbReference type="EMBL" id="TWD75231.1"/>
    </source>
</evidence>
<dbReference type="OrthoDB" id="5243731at2"/>
<dbReference type="Pfam" id="PF07883">
    <property type="entry name" value="Cupin_2"/>
    <property type="match status" value="1"/>
</dbReference>
<proteinExistence type="predicted"/>
<dbReference type="InterPro" id="IPR014710">
    <property type="entry name" value="RmlC-like_jellyroll"/>
</dbReference>
<keyword evidence="2" id="KW-0560">Oxidoreductase</keyword>
<dbReference type="PANTHER" id="PTHR36440">
    <property type="entry name" value="PUTATIVE (AFU_ORTHOLOGUE AFUA_8G07350)-RELATED"/>
    <property type="match status" value="1"/>
</dbReference>
<dbReference type="AlphaFoldDB" id="A0A561B8E3"/>
<dbReference type="Proteomes" id="UP000318380">
    <property type="component" value="Unassembled WGS sequence"/>
</dbReference>